<dbReference type="InterPro" id="IPR035952">
    <property type="entry name" value="Rhomboid-like_sf"/>
</dbReference>
<dbReference type="InterPro" id="IPR022764">
    <property type="entry name" value="Peptidase_S54_rhomboid_dom"/>
</dbReference>
<evidence type="ECO:0000256" key="5">
    <source>
        <dbReference type="SAM" id="Phobius"/>
    </source>
</evidence>
<dbReference type="PANTHER" id="PTHR43066:SF5">
    <property type="entry name" value="RHOMBOID-LIKE PROTEIN 11, CHLOROPLASTIC-RELATED"/>
    <property type="match status" value="1"/>
</dbReference>
<evidence type="ECO:0000256" key="1">
    <source>
        <dbReference type="ARBA" id="ARBA00004141"/>
    </source>
</evidence>
<keyword evidence="7" id="KW-0645">Protease</keyword>
<feature type="transmembrane region" description="Helical" evidence="5">
    <location>
        <begin position="250"/>
        <end position="272"/>
    </location>
</feature>
<feature type="transmembrane region" description="Helical" evidence="5">
    <location>
        <begin position="284"/>
        <end position="304"/>
    </location>
</feature>
<reference evidence="7 8" key="1">
    <citation type="submission" date="2019-04" db="EMBL/GenBank/DDBJ databases">
        <title>Isolation and culture of sulfate reducing bacteria from the cold seep of the South China Sea.</title>
        <authorList>
            <person name="Sun C."/>
            <person name="Liu R."/>
        </authorList>
    </citation>
    <scope>NUCLEOTIDE SEQUENCE [LARGE SCALE GENOMIC DNA]</scope>
    <source>
        <strain evidence="7 8">CS1</strain>
    </source>
</reference>
<dbReference type="Proteomes" id="UP000503251">
    <property type="component" value="Chromosome"/>
</dbReference>
<evidence type="ECO:0000256" key="3">
    <source>
        <dbReference type="ARBA" id="ARBA00022989"/>
    </source>
</evidence>
<evidence type="ECO:0000313" key="8">
    <source>
        <dbReference type="Proteomes" id="UP000503251"/>
    </source>
</evidence>
<evidence type="ECO:0000259" key="6">
    <source>
        <dbReference type="Pfam" id="PF01694"/>
    </source>
</evidence>
<feature type="transmembrane region" description="Helical" evidence="5">
    <location>
        <begin position="217"/>
        <end position="238"/>
    </location>
</feature>
<keyword evidence="2 5" id="KW-0812">Transmembrane</keyword>
<evidence type="ECO:0000313" key="7">
    <source>
        <dbReference type="EMBL" id="QJT08606.1"/>
    </source>
</evidence>
<organism evidence="7 8">
    <name type="scientific">Oceanidesulfovibrio marinus</name>
    <dbReference type="NCBI Taxonomy" id="370038"/>
    <lineage>
        <taxon>Bacteria</taxon>
        <taxon>Pseudomonadati</taxon>
        <taxon>Thermodesulfobacteriota</taxon>
        <taxon>Desulfovibrionia</taxon>
        <taxon>Desulfovibrionales</taxon>
        <taxon>Desulfovibrionaceae</taxon>
        <taxon>Oceanidesulfovibrio</taxon>
    </lineage>
</organism>
<keyword evidence="4 5" id="KW-0472">Membrane</keyword>
<gene>
    <name evidence="7" type="ORF">E8L03_06570</name>
</gene>
<dbReference type="Pfam" id="PF01694">
    <property type="entry name" value="Rhomboid"/>
    <property type="match status" value="1"/>
</dbReference>
<evidence type="ECO:0000256" key="2">
    <source>
        <dbReference type="ARBA" id="ARBA00022692"/>
    </source>
</evidence>
<keyword evidence="8" id="KW-1185">Reference proteome</keyword>
<feature type="transmembrane region" description="Helical" evidence="5">
    <location>
        <begin position="343"/>
        <end position="361"/>
    </location>
</feature>
<evidence type="ECO:0000256" key="4">
    <source>
        <dbReference type="ARBA" id="ARBA00023136"/>
    </source>
</evidence>
<dbReference type="Gene3D" id="1.20.1540.10">
    <property type="entry name" value="Rhomboid-like"/>
    <property type="match status" value="1"/>
</dbReference>
<feature type="transmembrane region" description="Helical" evidence="5">
    <location>
        <begin position="118"/>
        <end position="137"/>
    </location>
</feature>
<accession>A0ABX6NEG0</accession>
<name>A0ABX6NEG0_9BACT</name>
<keyword evidence="3 5" id="KW-1133">Transmembrane helix</keyword>
<protein>
    <submittedName>
        <fullName evidence="7">Rhomboid family intramembrane serine protease</fullName>
    </submittedName>
</protein>
<dbReference type="RefSeq" id="WP_171266890.1">
    <property type="nucleotide sequence ID" value="NZ_CP039543.1"/>
</dbReference>
<dbReference type="SUPFAM" id="SSF144091">
    <property type="entry name" value="Rhomboid-like"/>
    <property type="match status" value="1"/>
</dbReference>
<proteinExistence type="predicted"/>
<dbReference type="EMBL" id="CP039543">
    <property type="protein sequence ID" value="QJT08606.1"/>
    <property type="molecule type" value="Genomic_DNA"/>
</dbReference>
<feature type="transmembrane region" description="Helical" evidence="5">
    <location>
        <begin position="310"/>
        <end position="331"/>
    </location>
</feature>
<dbReference type="PANTHER" id="PTHR43066">
    <property type="entry name" value="RHOMBOID-RELATED PROTEIN"/>
    <property type="match status" value="1"/>
</dbReference>
<dbReference type="GO" id="GO:0008233">
    <property type="term" value="F:peptidase activity"/>
    <property type="evidence" value="ECO:0007669"/>
    <property type="project" value="UniProtKB-KW"/>
</dbReference>
<feature type="transmembrane region" description="Helical" evidence="5">
    <location>
        <begin position="192"/>
        <end position="210"/>
    </location>
</feature>
<sequence length="362" mass="38826">MDRRHSPARLLRTAPPDAGWLDIVPELEERFGMSANRRIVRLWTLVLDSRSVPNHPELYPSRRTSWLGRPEGAAQATGPALYVPERHVERALDEIEQYVVENAGNRGRAPMPAPPARAGLGQTFLVLALLACFHALVTRTSSPGPLTLDQLGQGAQGFALAWREAGVADCMRIQVMGEWWRAVTALTLHADAGHLLTNALFGGVFFYLVTRRVGAALGWWSILFTGVVGNLINCRVSGYDHVSLGASTAVLGAVGVLAGIGAAEAGIGVLLVSGPHESFWKRAWRGVLLPLAMGVALLAFLGAGEGNIDLGAHFFGFVCGIVPGMIAGWLSQTGRVLPGLWDRLVALGALLVVVWSWVLAFL</sequence>
<keyword evidence="7" id="KW-0378">Hydrolase</keyword>
<feature type="domain" description="Peptidase S54 rhomboid" evidence="6">
    <location>
        <begin position="177"/>
        <end position="327"/>
    </location>
</feature>
<dbReference type="GO" id="GO:0006508">
    <property type="term" value="P:proteolysis"/>
    <property type="evidence" value="ECO:0007669"/>
    <property type="project" value="UniProtKB-KW"/>
</dbReference>
<comment type="subcellular location">
    <subcellularLocation>
        <location evidence="1">Membrane</location>
        <topology evidence="1">Multi-pass membrane protein</topology>
    </subcellularLocation>
</comment>